<dbReference type="RefSeq" id="WP_160954186.1">
    <property type="nucleotide sequence ID" value="NZ_WWEQ01000076.1"/>
</dbReference>
<feature type="domain" description="SpaA-like prealbumin fold" evidence="3">
    <location>
        <begin position="281"/>
        <end position="352"/>
    </location>
</feature>
<dbReference type="AlphaFoldDB" id="A0A6N9HBB6"/>
<evidence type="ECO:0000256" key="1">
    <source>
        <dbReference type="SAM" id="MobiDB-lite"/>
    </source>
</evidence>
<organism evidence="4 5">
    <name type="scientific">Brevibacterium rongguiense</name>
    <dbReference type="NCBI Taxonomy" id="2695267"/>
    <lineage>
        <taxon>Bacteria</taxon>
        <taxon>Bacillati</taxon>
        <taxon>Actinomycetota</taxon>
        <taxon>Actinomycetes</taxon>
        <taxon>Micrococcales</taxon>
        <taxon>Brevibacteriaceae</taxon>
        <taxon>Brevibacterium</taxon>
    </lineage>
</organism>
<dbReference type="SUPFAM" id="SSF63825">
    <property type="entry name" value="YWTD domain"/>
    <property type="match status" value="1"/>
</dbReference>
<name>A0A6N9HBB6_9MICO</name>
<evidence type="ECO:0000313" key="5">
    <source>
        <dbReference type="Proteomes" id="UP000469215"/>
    </source>
</evidence>
<dbReference type="Proteomes" id="UP000469215">
    <property type="component" value="Unassembled WGS sequence"/>
</dbReference>
<dbReference type="EMBL" id="WWEQ01000076">
    <property type="protein sequence ID" value="MYM20774.1"/>
    <property type="molecule type" value="Genomic_DNA"/>
</dbReference>
<accession>A0A6N9HBB6</accession>
<evidence type="ECO:0000256" key="2">
    <source>
        <dbReference type="SAM" id="SignalP"/>
    </source>
</evidence>
<evidence type="ECO:0000259" key="3">
    <source>
        <dbReference type="Pfam" id="PF20674"/>
    </source>
</evidence>
<proteinExistence type="predicted"/>
<gene>
    <name evidence="4" type="ORF">GSY69_12585</name>
</gene>
<dbReference type="InterPro" id="IPR048834">
    <property type="entry name" value="SpaA_pre-album"/>
</dbReference>
<feature type="signal peptide" evidence="2">
    <location>
        <begin position="1"/>
        <end position="20"/>
    </location>
</feature>
<comment type="caution">
    <text evidence="4">The sequence shown here is derived from an EMBL/GenBank/DDBJ whole genome shotgun (WGS) entry which is preliminary data.</text>
</comment>
<keyword evidence="5" id="KW-1185">Reference proteome</keyword>
<feature type="compositionally biased region" description="Low complexity" evidence="1">
    <location>
        <begin position="307"/>
        <end position="325"/>
    </location>
</feature>
<protein>
    <recommendedName>
        <fullName evidence="3">SpaA-like prealbumin fold domain-containing protein</fullName>
    </recommendedName>
</protein>
<dbReference type="Gene3D" id="2.120.10.80">
    <property type="entry name" value="Kelch-type beta propeller"/>
    <property type="match status" value="1"/>
</dbReference>
<evidence type="ECO:0000313" key="4">
    <source>
        <dbReference type="EMBL" id="MYM20774.1"/>
    </source>
</evidence>
<keyword evidence="2" id="KW-0732">Signal</keyword>
<feature type="region of interest" description="Disordered" evidence="1">
    <location>
        <begin position="305"/>
        <end position="331"/>
    </location>
</feature>
<sequence length="364" mass="37620">MLLLTLLGVTPLLTMTPAIAAGRLDCTNNSIYALGDKGQLQKFSPGANPAVSTIGTAASGVSQFNGLGIGEGGSSVYAYERSTNGRGSALTKALIYTYDPGSERWTNTGDSYDASPQGLDANLVAGAVNLKTGSFLFGGFTNNGKKFQLYEYQPRTKRFSYLGFVATKATGSNASQNGDLAFDTQGNMFVMRGVGSSSEIYAVKALTLAAADGGELAASVTNDVATATSMNGVAFDSDGRGYLGQTSELQRLEMPNGTDRTTVTNKLSSSWDLASCASPPTITVQKDVAARASTSDQFRLGLFSGRTPSSTTEVANTTTTGTATGLQDKQIGPFPATRGATMSFNETAAGSTEGTDARSGVSLV</sequence>
<feature type="chain" id="PRO_5026982607" description="SpaA-like prealbumin fold domain-containing protein" evidence="2">
    <location>
        <begin position="21"/>
        <end position="364"/>
    </location>
</feature>
<dbReference type="InterPro" id="IPR015915">
    <property type="entry name" value="Kelch-typ_b-propeller"/>
</dbReference>
<dbReference type="Pfam" id="PF20674">
    <property type="entry name" value="SpaA_3"/>
    <property type="match status" value="1"/>
</dbReference>
<reference evidence="4 5" key="1">
    <citation type="submission" date="2020-01" db="EMBL/GenBank/DDBJ databases">
        <authorList>
            <person name="Deng T."/>
        </authorList>
    </citation>
    <scope>NUCLEOTIDE SEQUENCE [LARGE SCALE GENOMIC DNA]</scope>
    <source>
        <strain evidence="4 5">5221</strain>
    </source>
</reference>